<feature type="chain" id="PRO_5039944055" description="MD-2-related lipid-recognition domain-containing protein" evidence="1">
    <location>
        <begin position="21"/>
        <end position="161"/>
    </location>
</feature>
<proteinExistence type="predicted"/>
<evidence type="ECO:0000259" key="2">
    <source>
        <dbReference type="SMART" id="SM00737"/>
    </source>
</evidence>
<feature type="signal peptide" evidence="1">
    <location>
        <begin position="1"/>
        <end position="20"/>
    </location>
</feature>
<dbReference type="OrthoDB" id="6576058at2759"/>
<reference evidence="3" key="1">
    <citation type="submission" date="2021-03" db="EMBL/GenBank/DDBJ databases">
        <title>Chromosome level genome of the anhydrobiotic midge Polypedilum vanderplanki.</title>
        <authorList>
            <person name="Yoshida Y."/>
            <person name="Kikawada T."/>
            <person name="Gusev O."/>
        </authorList>
    </citation>
    <scope>NUCLEOTIDE SEQUENCE</scope>
    <source>
        <strain evidence="3">NIAS01</strain>
        <tissue evidence="3">Whole body or cell culture</tissue>
    </source>
</reference>
<sequence>MKWILIVAVILPFSFILVNSVPMKFSPCNDKDEYDNLTCTINQVTIDGCKKERDSQNNCKLRRLHNASIVFDFTPDFDTAEGDDVFLGMYTTRPAETIWPGMDTNACNHMTCPVVKNQLNHYTYFVNIPQSYPRGLFTVRFLMKKAGIPKCCFLTKISIAA</sequence>
<dbReference type="Proteomes" id="UP001107558">
    <property type="component" value="Chromosome 3"/>
</dbReference>
<dbReference type="EMBL" id="JADBJN010000003">
    <property type="protein sequence ID" value="KAG5671000.1"/>
    <property type="molecule type" value="Genomic_DNA"/>
</dbReference>
<dbReference type="InterPro" id="IPR003172">
    <property type="entry name" value="ML_dom"/>
</dbReference>
<feature type="domain" description="MD-2-related lipid-recognition" evidence="2">
    <location>
        <begin position="25"/>
        <end position="157"/>
    </location>
</feature>
<evidence type="ECO:0000256" key="1">
    <source>
        <dbReference type="SAM" id="SignalP"/>
    </source>
</evidence>
<dbReference type="AlphaFoldDB" id="A0A9J6BMQ5"/>
<protein>
    <recommendedName>
        <fullName evidence="2">MD-2-related lipid-recognition domain-containing protein</fullName>
    </recommendedName>
</protein>
<dbReference type="Gene3D" id="2.60.40.770">
    <property type="match status" value="1"/>
</dbReference>
<name>A0A9J6BMQ5_POLVA</name>
<dbReference type="SMART" id="SM00737">
    <property type="entry name" value="ML"/>
    <property type="match status" value="1"/>
</dbReference>
<keyword evidence="1" id="KW-0732">Signal</keyword>
<comment type="caution">
    <text evidence="3">The sequence shown here is derived from an EMBL/GenBank/DDBJ whole genome shotgun (WGS) entry which is preliminary data.</text>
</comment>
<dbReference type="SUPFAM" id="SSF81296">
    <property type="entry name" value="E set domains"/>
    <property type="match status" value="1"/>
</dbReference>
<dbReference type="InterPro" id="IPR014756">
    <property type="entry name" value="Ig_E-set"/>
</dbReference>
<keyword evidence="4" id="KW-1185">Reference proteome</keyword>
<gene>
    <name evidence="3" type="ORF">PVAND_001225</name>
</gene>
<evidence type="ECO:0000313" key="4">
    <source>
        <dbReference type="Proteomes" id="UP001107558"/>
    </source>
</evidence>
<accession>A0A9J6BMQ5</accession>
<dbReference type="Pfam" id="PF02221">
    <property type="entry name" value="E1_DerP2_DerF2"/>
    <property type="match status" value="1"/>
</dbReference>
<organism evidence="3 4">
    <name type="scientific">Polypedilum vanderplanki</name>
    <name type="common">Sleeping chironomid midge</name>
    <dbReference type="NCBI Taxonomy" id="319348"/>
    <lineage>
        <taxon>Eukaryota</taxon>
        <taxon>Metazoa</taxon>
        <taxon>Ecdysozoa</taxon>
        <taxon>Arthropoda</taxon>
        <taxon>Hexapoda</taxon>
        <taxon>Insecta</taxon>
        <taxon>Pterygota</taxon>
        <taxon>Neoptera</taxon>
        <taxon>Endopterygota</taxon>
        <taxon>Diptera</taxon>
        <taxon>Nematocera</taxon>
        <taxon>Chironomoidea</taxon>
        <taxon>Chironomidae</taxon>
        <taxon>Chironominae</taxon>
        <taxon>Polypedilum</taxon>
        <taxon>Polypedilum</taxon>
    </lineage>
</organism>
<evidence type="ECO:0000313" key="3">
    <source>
        <dbReference type="EMBL" id="KAG5671000.1"/>
    </source>
</evidence>